<evidence type="ECO:0000313" key="1">
    <source>
        <dbReference type="EMBL" id="GJS96293.1"/>
    </source>
</evidence>
<gene>
    <name evidence="1" type="ORF">Tco_0803261</name>
</gene>
<accession>A0ABQ5A5G6</accession>
<reference evidence="1" key="2">
    <citation type="submission" date="2022-01" db="EMBL/GenBank/DDBJ databases">
        <authorList>
            <person name="Yamashiro T."/>
            <person name="Shiraishi A."/>
            <person name="Satake H."/>
            <person name="Nakayama K."/>
        </authorList>
    </citation>
    <scope>NUCLEOTIDE SEQUENCE</scope>
</reference>
<dbReference type="Pfam" id="PF08284">
    <property type="entry name" value="RVP_2"/>
    <property type="match status" value="1"/>
</dbReference>
<dbReference type="EMBL" id="BQNB010011875">
    <property type="protein sequence ID" value="GJS96293.1"/>
    <property type="molecule type" value="Genomic_DNA"/>
</dbReference>
<dbReference type="PANTHER" id="PTHR33067:SF35">
    <property type="entry name" value="ASPARTIC PEPTIDASE DDI1-TYPE DOMAIN-CONTAINING PROTEIN"/>
    <property type="match status" value="1"/>
</dbReference>
<dbReference type="InterPro" id="IPR021109">
    <property type="entry name" value="Peptidase_aspartic_dom_sf"/>
</dbReference>
<organism evidence="1 2">
    <name type="scientific">Tanacetum coccineum</name>
    <dbReference type="NCBI Taxonomy" id="301880"/>
    <lineage>
        <taxon>Eukaryota</taxon>
        <taxon>Viridiplantae</taxon>
        <taxon>Streptophyta</taxon>
        <taxon>Embryophyta</taxon>
        <taxon>Tracheophyta</taxon>
        <taxon>Spermatophyta</taxon>
        <taxon>Magnoliopsida</taxon>
        <taxon>eudicotyledons</taxon>
        <taxon>Gunneridae</taxon>
        <taxon>Pentapetalae</taxon>
        <taxon>asterids</taxon>
        <taxon>campanulids</taxon>
        <taxon>Asterales</taxon>
        <taxon>Asteraceae</taxon>
        <taxon>Asteroideae</taxon>
        <taxon>Anthemideae</taxon>
        <taxon>Anthemidinae</taxon>
        <taxon>Tanacetum</taxon>
    </lineage>
</organism>
<keyword evidence="2" id="KW-1185">Reference proteome</keyword>
<protein>
    <submittedName>
        <fullName evidence="1">Uncharacterized protein</fullName>
    </submittedName>
</protein>
<dbReference type="Proteomes" id="UP001151760">
    <property type="component" value="Unassembled WGS sequence"/>
</dbReference>
<reference evidence="1" key="1">
    <citation type="journal article" date="2022" name="Int. J. Mol. Sci.">
        <title>Draft Genome of Tanacetum Coccineum: Genomic Comparison of Closely Related Tanacetum-Family Plants.</title>
        <authorList>
            <person name="Yamashiro T."/>
            <person name="Shiraishi A."/>
            <person name="Nakayama K."/>
            <person name="Satake H."/>
        </authorList>
    </citation>
    <scope>NUCLEOTIDE SEQUENCE</scope>
</reference>
<dbReference type="PANTHER" id="PTHR33067">
    <property type="entry name" value="RNA-DIRECTED DNA POLYMERASE-RELATED"/>
    <property type="match status" value="1"/>
</dbReference>
<proteinExistence type="predicted"/>
<comment type="caution">
    <text evidence="1">The sequence shown here is derived from an EMBL/GenBank/DDBJ whole genome shotgun (WGS) entry which is preliminary data.</text>
</comment>
<dbReference type="CDD" id="cd00303">
    <property type="entry name" value="retropepsin_like"/>
    <property type="match status" value="1"/>
</dbReference>
<evidence type="ECO:0000313" key="2">
    <source>
        <dbReference type="Proteomes" id="UP001151760"/>
    </source>
</evidence>
<dbReference type="Gene3D" id="2.40.70.10">
    <property type="entry name" value="Acid Proteases"/>
    <property type="match status" value="1"/>
</dbReference>
<sequence>MESLKKIKINRPLLKEIRQTDDYAKHMKNLVANKPKTKEEEVRMNPRSFSLLQNQLPPKEQDLGGKLKPINMVIEMADNTKCTPKGLVENLHVKIDKLIFPIDFVILDIVEDIRMPIILGRPLLATAHAKVDIFRKSISLEDGNEKVIFKIRNSFDATIFESVRAMKIQDSYEVVVLLRNWEEQEDPWKIKKIDEANLERHQDLTPVEKPKVHWCKAIPQEKEYEREYWASRNPYSNVCDGGDLPNDNKKRYWESINDSKRGDLEWEGLSLND</sequence>
<name>A0ABQ5A5G6_9ASTR</name>